<keyword evidence="7" id="KW-1185">Reference proteome</keyword>
<keyword evidence="2" id="KW-0520">NAD</keyword>
<evidence type="ECO:0000259" key="5">
    <source>
        <dbReference type="Pfam" id="PF02826"/>
    </source>
</evidence>
<accession>A0ABS1X1P4</accession>
<comment type="caution">
    <text evidence="6">The sequence shown here is derived from an EMBL/GenBank/DDBJ whole genome shotgun (WGS) entry which is preliminary data.</text>
</comment>
<proteinExistence type="inferred from homology"/>
<dbReference type="Pfam" id="PF00389">
    <property type="entry name" value="2-Hacid_dh"/>
    <property type="match status" value="1"/>
</dbReference>
<evidence type="ECO:0000259" key="4">
    <source>
        <dbReference type="Pfam" id="PF00389"/>
    </source>
</evidence>
<evidence type="ECO:0000256" key="3">
    <source>
        <dbReference type="RuleBase" id="RU003719"/>
    </source>
</evidence>
<dbReference type="Pfam" id="PF02826">
    <property type="entry name" value="2-Hacid_dh_C"/>
    <property type="match status" value="1"/>
</dbReference>
<protein>
    <submittedName>
        <fullName evidence="6">D-glycerate dehydrogenase</fullName>
    </submittedName>
</protein>
<reference evidence="6 7" key="1">
    <citation type="journal article" date="2021" name="Int. J. Syst. Evol. Microbiol.">
        <title>Steroidobacter gossypii sp. nov., isolated from soil of cotton cropping field.</title>
        <authorList>
            <person name="Huang R."/>
            <person name="Yang S."/>
            <person name="Zhen C."/>
            <person name="Liu W."/>
        </authorList>
    </citation>
    <scope>NUCLEOTIDE SEQUENCE [LARGE SCALE GENOMIC DNA]</scope>
    <source>
        <strain evidence="6 7">S1-65</strain>
    </source>
</reference>
<dbReference type="PANTHER" id="PTHR10996">
    <property type="entry name" value="2-HYDROXYACID DEHYDROGENASE-RELATED"/>
    <property type="match status" value="1"/>
</dbReference>
<name>A0ABS1X1P4_9GAMM</name>
<dbReference type="PROSITE" id="PS00671">
    <property type="entry name" value="D_2_HYDROXYACID_DH_3"/>
    <property type="match status" value="1"/>
</dbReference>
<keyword evidence="1 3" id="KW-0560">Oxidoreductase</keyword>
<dbReference type="PROSITE" id="PS00670">
    <property type="entry name" value="D_2_HYDROXYACID_DH_2"/>
    <property type="match status" value="1"/>
</dbReference>
<dbReference type="SUPFAM" id="SSF51735">
    <property type="entry name" value="NAD(P)-binding Rossmann-fold domains"/>
    <property type="match status" value="1"/>
</dbReference>
<dbReference type="InterPro" id="IPR050223">
    <property type="entry name" value="D-isomer_2-hydroxyacid_DH"/>
</dbReference>
<dbReference type="InterPro" id="IPR006139">
    <property type="entry name" value="D-isomer_2_OHA_DH_cat_dom"/>
</dbReference>
<evidence type="ECO:0000256" key="2">
    <source>
        <dbReference type="ARBA" id="ARBA00023027"/>
    </source>
</evidence>
<dbReference type="InterPro" id="IPR006140">
    <property type="entry name" value="D-isomer_DH_NAD-bd"/>
</dbReference>
<dbReference type="EMBL" id="JAEVLS010000005">
    <property type="protein sequence ID" value="MBM0107168.1"/>
    <property type="molecule type" value="Genomic_DNA"/>
</dbReference>
<dbReference type="Proteomes" id="UP000661077">
    <property type="component" value="Unassembled WGS sequence"/>
</dbReference>
<feature type="domain" description="D-isomer specific 2-hydroxyacid dehydrogenase catalytic" evidence="4">
    <location>
        <begin position="7"/>
        <end position="322"/>
    </location>
</feature>
<dbReference type="PANTHER" id="PTHR10996:SF283">
    <property type="entry name" value="GLYOXYLATE_HYDROXYPYRUVATE REDUCTASE B"/>
    <property type="match status" value="1"/>
</dbReference>
<dbReference type="InterPro" id="IPR036291">
    <property type="entry name" value="NAD(P)-bd_dom_sf"/>
</dbReference>
<sequence length="323" mass="34472">MPRPSLLITRRLPAAVLERLRASYEVTVNPDDRPLGPEALLMALRSYDALSPTITDKLDAALLLSAGLRTRIIANFGAGFEHIDLAAAKSANLVVTNTPDALTDATAELTLLLILMTSRRAGEGERLVRTGKWTGWAPTQLLGMDVKGKTLGLIGFGRIAKEAARRARAALGMRIAYHSRTRATAEEERALAAEHHATLESLLAASDIVSLHCPGGAATRHLINAQTLSRMKPSAILINTARGSVVDEEALATALAQRQIAAAGLDVYEREPAVSAALQELENVVLLPHLGSATLEARTAMGMQMADNLDSFFAGRTPPNRVA</sequence>
<gene>
    <name evidence="6" type="ORF">JM946_20730</name>
</gene>
<dbReference type="Gene3D" id="3.40.50.720">
    <property type="entry name" value="NAD(P)-binding Rossmann-like Domain"/>
    <property type="match status" value="2"/>
</dbReference>
<dbReference type="CDD" id="cd05301">
    <property type="entry name" value="GDH"/>
    <property type="match status" value="1"/>
</dbReference>
<evidence type="ECO:0000313" key="7">
    <source>
        <dbReference type="Proteomes" id="UP000661077"/>
    </source>
</evidence>
<dbReference type="InterPro" id="IPR029753">
    <property type="entry name" value="D-isomer_DH_CS"/>
</dbReference>
<organism evidence="6 7">
    <name type="scientific">Steroidobacter gossypii</name>
    <dbReference type="NCBI Taxonomy" id="2805490"/>
    <lineage>
        <taxon>Bacteria</taxon>
        <taxon>Pseudomonadati</taxon>
        <taxon>Pseudomonadota</taxon>
        <taxon>Gammaproteobacteria</taxon>
        <taxon>Steroidobacterales</taxon>
        <taxon>Steroidobacteraceae</taxon>
        <taxon>Steroidobacter</taxon>
    </lineage>
</organism>
<evidence type="ECO:0000256" key="1">
    <source>
        <dbReference type="ARBA" id="ARBA00023002"/>
    </source>
</evidence>
<evidence type="ECO:0000313" key="6">
    <source>
        <dbReference type="EMBL" id="MBM0107168.1"/>
    </source>
</evidence>
<feature type="domain" description="D-isomer specific 2-hydroxyacid dehydrogenase NAD-binding" evidence="5">
    <location>
        <begin position="112"/>
        <end position="291"/>
    </location>
</feature>
<dbReference type="SUPFAM" id="SSF52283">
    <property type="entry name" value="Formate/glycerate dehydrogenase catalytic domain-like"/>
    <property type="match status" value="1"/>
</dbReference>
<dbReference type="RefSeq" id="WP_203169288.1">
    <property type="nucleotide sequence ID" value="NZ_JAEVLS010000005.1"/>
</dbReference>
<comment type="similarity">
    <text evidence="3">Belongs to the D-isomer specific 2-hydroxyacid dehydrogenase family.</text>
</comment>